<feature type="domain" description="Nucleotide-diphospho-sugar transferase" evidence="1">
    <location>
        <begin position="27"/>
        <end position="243"/>
    </location>
</feature>
<evidence type="ECO:0000313" key="3">
    <source>
        <dbReference type="Proteomes" id="UP001244341"/>
    </source>
</evidence>
<proteinExistence type="predicted"/>
<dbReference type="InterPro" id="IPR005069">
    <property type="entry name" value="Nucl-diP-sugar_transferase"/>
</dbReference>
<evidence type="ECO:0000259" key="1">
    <source>
        <dbReference type="Pfam" id="PF03407"/>
    </source>
</evidence>
<keyword evidence="3" id="KW-1185">Reference proteome</keyword>
<name>A0ABY8TR96_TETOB</name>
<sequence length="285" mass="31023">MVSYTNSGLMRWALNWAAICSSIKVKHLVIAFDRDAAAALQLNGILVHDASAAAAALPSSTRFRETPELFRLMGHIKVSTALQLQQQYQWHTMVLSDTDTAWLQHPALLLRFWPAADLLVSTDCLSAAAVAAQNVSVPRCQMMPGGWTSAWNTGIVVARNTPAAAAALQEWANRLGPAALSKTAEGWQIDDQLGFSNMIDEGSLPWTKHFAANFLTYQNLVTEYVAHVARVWQQHTGKPMALLHQHLLAAAFQLQVLAEALAAARVLGRVLVPPSTPGKNTCVLQ</sequence>
<reference evidence="2 3" key="1">
    <citation type="submission" date="2023-05" db="EMBL/GenBank/DDBJ databases">
        <title>A 100% complete, gapless, phased diploid assembly of the Scenedesmus obliquus UTEX 3031 genome.</title>
        <authorList>
            <person name="Biondi T.C."/>
            <person name="Hanschen E.R."/>
            <person name="Kwon T."/>
            <person name="Eng W."/>
            <person name="Kruse C.P.S."/>
            <person name="Koehler S.I."/>
            <person name="Kunde Y."/>
            <person name="Gleasner C.D."/>
            <person name="You Mak K.T."/>
            <person name="Polle J."/>
            <person name="Hovde B.T."/>
            <person name="Starkenburg S.R."/>
        </authorList>
    </citation>
    <scope>NUCLEOTIDE SEQUENCE [LARGE SCALE GENOMIC DNA]</scope>
    <source>
        <strain evidence="2 3">DOE0152z</strain>
    </source>
</reference>
<dbReference type="PANTHER" id="PTHR46936:SF1">
    <property type="entry name" value="ARABINOSYLTRANSFERASE XEG113"/>
    <property type="match status" value="1"/>
</dbReference>
<gene>
    <name evidence="2" type="ORF">OEZ85_011753</name>
</gene>
<dbReference type="Pfam" id="PF03407">
    <property type="entry name" value="Nucleotid_trans"/>
    <property type="match status" value="1"/>
</dbReference>
<dbReference type="InterPro" id="IPR053250">
    <property type="entry name" value="Glycosyltransferase_77"/>
</dbReference>
<organism evidence="2 3">
    <name type="scientific">Tetradesmus obliquus</name>
    <name type="common">Green alga</name>
    <name type="synonym">Acutodesmus obliquus</name>
    <dbReference type="NCBI Taxonomy" id="3088"/>
    <lineage>
        <taxon>Eukaryota</taxon>
        <taxon>Viridiplantae</taxon>
        <taxon>Chlorophyta</taxon>
        <taxon>core chlorophytes</taxon>
        <taxon>Chlorophyceae</taxon>
        <taxon>CS clade</taxon>
        <taxon>Sphaeropleales</taxon>
        <taxon>Scenedesmaceae</taxon>
        <taxon>Tetradesmus</taxon>
    </lineage>
</organism>
<dbReference type="PANTHER" id="PTHR46936">
    <property type="entry name" value="ARABINOSYLTRANSFERASE XEG113"/>
    <property type="match status" value="1"/>
</dbReference>
<evidence type="ECO:0000313" key="2">
    <source>
        <dbReference type="EMBL" id="WIA11651.1"/>
    </source>
</evidence>
<dbReference type="EMBL" id="CP126210">
    <property type="protein sequence ID" value="WIA11651.1"/>
    <property type="molecule type" value="Genomic_DNA"/>
</dbReference>
<protein>
    <recommendedName>
        <fullName evidence="1">Nucleotide-diphospho-sugar transferase domain-containing protein</fullName>
    </recommendedName>
</protein>
<dbReference type="Proteomes" id="UP001244341">
    <property type="component" value="Chromosome 3b"/>
</dbReference>
<accession>A0ABY8TR96</accession>